<dbReference type="PANTHER" id="PTHR30471:SF3">
    <property type="entry name" value="UPF0758 PROTEIN YEES-RELATED"/>
    <property type="match status" value="1"/>
</dbReference>
<dbReference type="CDD" id="cd08071">
    <property type="entry name" value="MPN_DUF2466"/>
    <property type="match status" value="1"/>
</dbReference>
<accession>A0A0G1TV90</accession>
<evidence type="ECO:0000259" key="7">
    <source>
        <dbReference type="PROSITE" id="PS50249"/>
    </source>
</evidence>
<dbReference type="GO" id="GO:0006508">
    <property type="term" value="P:proteolysis"/>
    <property type="evidence" value="ECO:0007669"/>
    <property type="project" value="UniProtKB-KW"/>
</dbReference>
<dbReference type="PROSITE" id="PS50249">
    <property type="entry name" value="MPN"/>
    <property type="match status" value="1"/>
</dbReference>
<keyword evidence="3" id="KW-0378">Hydrolase</keyword>
<feature type="domain" description="MPN" evidence="7">
    <location>
        <begin position="92"/>
        <end position="210"/>
    </location>
</feature>
<evidence type="ECO:0000256" key="3">
    <source>
        <dbReference type="ARBA" id="ARBA00022801"/>
    </source>
</evidence>
<dbReference type="Pfam" id="PF20582">
    <property type="entry name" value="UPF0758_N"/>
    <property type="match status" value="1"/>
</dbReference>
<feature type="non-terminal residue" evidence="8">
    <location>
        <position position="1"/>
    </location>
</feature>
<dbReference type="GO" id="GO:0046872">
    <property type="term" value="F:metal ion binding"/>
    <property type="evidence" value="ECO:0007669"/>
    <property type="project" value="UniProtKB-KW"/>
</dbReference>
<dbReference type="InterPro" id="IPR020891">
    <property type="entry name" value="UPF0758_CS"/>
</dbReference>
<dbReference type="PANTHER" id="PTHR30471">
    <property type="entry name" value="DNA REPAIR PROTEIN RADC"/>
    <property type="match status" value="1"/>
</dbReference>
<comment type="similarity">
    <text evidence="6">Belongs to the UPF0758 family.</text>
</comment>
<keyword evidence="4" id="KW-0862">Zinc</keyword>
<evidence type="ECO:0000256" key="5">
    <source>
        <dbReference type="ARBA" id="ARBA00023049"/>
    </source>
</evidence>
<evidence type="ECO:0000313" key="8">
    <source>
        <dbReference type="EMBL" id="KKU85767.1"/>
    </source>
</evidence>
<dbReference type="Pfam" id="PF04002">
    <property type="entry name" value="RadC"/>
    <property type="match status" value="1"/>
</dbReference>
<dbReference type="NCBIfam" id="TIGR00608">
    <property type="entry name" value="radc"/>
    <property type="match status" value="1"/>
</dbReference>
<dbReference type="InterPro" id="IPR037518">
    <property type="entry name" value="MPN"/>
</dbReference>
<dbReference type="InterPro" id="IPR001405">
    <property type="entry name" value="UPF0758"/>
</dbReference>
<organism evidence="8 9">
    <name type="scientific">Candidatus Gottesmanbacteria bacterium GW2011_GWA2_47_9</name>
    <dbReference type="NCBI Taxonomy" id="1618445"/>
    <lineage>
        <taxon>Bacteria</taxon>
        <taxon>Candidatus Gottesmaniibacteriota</taxon>
    </lineage>
</organism>
<keyword evidence="2" id="KW-0479">Metal-binding</keyword>
<dbReference type="Gene3D" id="3.40.140.10">
    <property type="entry name" value="Cytidine Deaminase, domain 2"/>
    <property type="match status" value="1"/>
</dbReference>
<dbReference type="EMBL" id="LCOY01000069">
    <property type="protein sequence ID" value="KKU85767.1"/>
    <property type="molecule type" value="Genomic_DNA"/>
</dbReference>
<evidence type="ECO:0000313" key="9">
    <source>
        <dbReference type="Proteomes" id="UP000034739"/>
    </source>
</evidence>
<gene>
    <name evidence="8" type="ORF">UY16_C0069G0001</name>
</gene>
<dbReference type="InterPro" id="IPR025657">
    <property type="entry name" value="RadC_JAB"/>
</dbReference>
<dbReference type="NCBIfam" id="NF000642">
    <property type="entry name" value="PRK00024.1"/>
    <property type="match status" value="1"/>
</dbReference>
<evidence type="ECO:0000256" key="2">
    <source>
        <dbReference type="ARBA" id="ARBA00022723"/>
    </source>
</evidence>
<protein>
    <recommendedName>
        <fullName evidence="7">MPN domain-containing protein</fullName>
    </recommendedName>
</protein>
<dbReference type="GO" id="GO:0008237">
    <property type="term" value="F:metallopeptidase activity"/>
    <property type="evidence" value="ECO:0007669"/>
    <property type="project" value="UniProtKB-KW"/>
</dbReference>
<reference evidence="8 9" key="1">
    <citation type="journal article" date="2015" name="Nature">
        <title>rRNA introns, odd ribosomes, and small enigmatic genomes across a large radiation of phyla.</title>
        <authorList>
            <person name="Brown C.T."/>
            <person name="Hug L.A."/>
            <person name="Thomas B.C."/>
            <person name="Sharon I."/>
            <person name="Castelle C.J."/>
            <person name="Singh A."/>
            <person name="Wilkins M.J."/>
            <person name="Williams K.H."/>
            <person name="Banfield J.F."/>
        </authorList>
    </citation>
    <scope>NUCLEOTIDE SEQUENCE [LARGE SCALE GENOMIC DNA]</scope>
</reference>
<dbReference type="InterPro" id="IPR046778">
    <property type="entry name" value="UPF0758_N"/>
</dbReference>
<dbReference type="AlphaFoldDB" id="A0A0G1TV90"/>
<proteinExistence type="inferred from homology"/>
<keyword evidence="1" id="KW-0645">Protease</keyword>
<dbReference type="PROSITE" id="PS01302">
    <property type="entry name" value="UPF0758"/>
    <property type="match status" value="1"/>
</dbReference>
<evidence type="ECO:0000256" key="1">
    <source>
        <dbReference type="ARBA" id="ARBA00022670"/>
    </source>
</evidence>
<evidence type="ECO:0000256" key="6">
    <source>
        <dbReference type="RuleBase" id="RU003797"/>
    </source>
</evidence>
<dbReference type="PATRIC" id="fig|1618445.3.peg.1266"/>
<evidence type="ECO:0000256" key="4">
    <source>
        <dbReference type="ARBA" id="ARBA00022833"/>
    </source>
</evidence>
<dbReference type="Proteomes" id="UP000034739">
    <property type="component" value="Unassembled WGS sequence"/>
</dbReference>
<keyword evidence="5" id="KW-0482">Metalloprotease</keyword>
<comment type="caution">
    <text evidence="8">The sequence shown here is derived from an EMBL/GenBank/DDBJ whole genome shotgun (WGS) entry which is preliminary data.</text>
</comment>
<name>A0A0G1TV90_9BACT</name>
<sequence>KPREKLLASGPGALSPKELLAIVFEKGTRKEGVLAMTERIAREYGERNIFSQTDAKKLSDDLKIPLTKAMQIVAVGELGRRFFERNRNGAVVIRTAKDVFEYVADMRVLTREHLRGLYLNAHYQLIHDEIISIGTVDANVIHPREVFRPALSCSAVAVILVHNHPSGVLKPSVEDTRITKQIKEAGAVIGIELVDHIIVGKDSFVSIKLG</sequence>